<dbReference type="InterPro" id="IPR018247">
    <property type="entry name" value="EF_Hand_1_Ca_BS"/>
</dbReference>
<evidence type="ECO:0000256" key="3">
    <source>
        <dbReference type="ARBA" id="ARBA00022837"/>
    </source>
</evidence>
<feature type="region of interest" description="Disordered" evidence="4">
    <location>
        <begin position="230"/>
        <end position="257"/>
    </location>
</feature>
<dbReference type="OrthoDB" id="6572480at2759"/>
<feature type="compositionally biased region" description="Basic and acidic residues" evidence="4">
    <location>
        <begin position="66"/>
        <end position="77"/>
    </location>
</feature>
<accession>A0A1D1VBV8</accession>
<sequence>MADNELSRKLNRRLQLNEESPEGNPGESVQDQNRLDPNSHAPLQRKISSGSSTGSEKAISDSASDELSKKLNRRQDINEGNVGDDFKPLLRSFNPYTEFREFTRKQIKEYEKIFKLHDVNKDNFIDLDELKRMMEKLGAPQTHLALKSMISEVDEDEDGKLNFREFLLIFRKAAAGELRDDSGLSLLASLSEIDVDKTGVGGAKTFFEAKIENLRKGSKFEEEIKAEQEQLRKDAEEKKQRRQEFKQKAAVFGNGRT</sequence>
<evidence type="ECO:0000313" key="7">
    <source>
        <dbReference type="Proteomes" id="UP000186922"/>
    </source>
</evidence>
<name>A0A1D1VBV8_RAMVA</name>
<evidence type="ECO:0000313" key="6">
    <source>
        <dbReference type="EMBL" id="GAU97562.1"/>
    </source>
</evidence>
<dbReference type="InterPro" id="IPR011992">
    <property type="entry name" value="EF-hand-dom_pair"/>
</dbReference>
<feature type="domain" description="EF-hand" evidence="5">
    <location>
        <begin position="105"/>
        <end position="140"/>
    </location>
</feature>
<dbReference type="SMART" id="SM00054">
    <property type="entry name" value="EFh"/>
    <property type="match status" value="2"/>
</dbReference>
<dbReference type="PROSITE" id="PS00018">
    <property type="entry name" value="EF_HAND_1"/>
    <property type="match status" value="2"/>
</dbReference>
<dbReference type="SUPFAM" id="SSF47473">
    <property type="entry name" value="EF-hand"/>
    <property type="match status" value="1"/>
</dbReference>
<keyword evidence="3" id="KW-0106">Calcium</keyword>
<keyword evidence="7" id="KW-1185">Reference proteome</keyword>
<comment type="caution">
    <text evidence="6">The sequence shown here is derived from an EMBL/GenBank/DDBJ whole genome shotgun (WGS) entry which is preliminary data.</text>
</comment>
<dbReference type="PROSITE" id="PS50222">
    <property type="entry name" value="EF_HAND_2"/>
    <property type="match status" value="2"/>
</dbReference>
<evidence type="ECO:0000259" key="5">
    <source>
        <dbReference type="PROSITE" id="PS50222"/>
    </source>
</evidence>
<dbReference type="Gene3D" id="1.10.238.10">
    <property type="entry name" value="EF-hand"/>
    <property type="match status" value="1"/>
</dbReference>
<dbReference type="GO" id="GO:0005509">
    <property type="term" value="F:calcium ion binding"/>
    <property type="evidence" value="ECO:0007669"/>
    <property type="project" value="InterPro"/>
</dbReference>
<reference evidence="6 7" key="1">
    <citation type="journal article" date="2016" name="Nat. Commun.">
        <title>Extremotolerant tardigrade genome and improved radiotolerance of human cultured cells by tardigrade-unique protein.</title>
        <authorList>
            <person name="Hashimoto T."/>
            <person name="Horikawa D.D."/>
            <person name="Saito Y."/>
            <person name="Kuwahara H."/>
            <person name="Kozuka-Hata H."/>
            <person name="Shin-I T."/>
            <person name="Minakuchi Y."/>
            <person name="Ohishi K."/>
            <person name="Motoyama A."/>
            <person name="Aizu T."/>
            <person name="Enomoto A."/>
            <person name="Kondo K."/>
            <person name="Tanaka S."/>
            <person name="Hara Y."/>
            <person name="Koshikawa S."/>
            <person name="Sagara H."/>
            <person name="Miura T."/>
            <person name="Yokobori S."/>
            <person name="Miyagawa K."/>
            <person name="Suzuki Y."/>
            <person name="Kubo T."/>
            <person name="Oyama M."/>
            <person name="Kohara Y."/>
            <person name="Fujiyama A."/>
            <person name="Arakawa K."/>
            <person name="Katayama T."/>
            <person name="Toyoda A."/>
            <person name="Kunieda T."/>
        </authorList>
    </citation>
    <scope>NUCLEOTIDE SEQUENCE [LARGE SCALE GENOMIC DNA]</scope>
    <source>
        <strain evidence="6 7">YOKOZUNA-1</strain>
    </source>
</reference>
<gene>
    <name evidence="6" type="primary">RvY_08836-1</name>
    <name evidence="6" type="synonym">RvY_08836.1</name>
    <name evidence="6" type="ORF">RvY_08836</name>
</gene>
<feature type="domain" description="EF-hand" evidence="5">
    <location>
        <begin position="141"/>
        <end position="176"/>
    </location>
</feature>
<keyword evidence="2" id="KW-0677">Repeat</keyword>
<evidence type="ECO:0000256" key="2">
    <source>
        <dbReference type="ARBA" id="ARBA00022737"/>
    </source>
</evidence>
<organism evidence="6 7">
    <name type="scientific">Ramazzottius varieornatus</name>
    <name type="common">Water bear</name>
    <name type="synonym">Tardigrade</name>
    <dbReference type="NCBI Taxonomy" id="947166"/>
    <lineage>
        <taxon>Eukaryota</taxon>
        <taxon>Metazoa</taxon>
        <taxon>Ecdysozoa</taxon>
        <taxon>Tardigrada</taxon>
        <taxon>Eutardigrada</taxon>
        <taxon>Parachela</taxon>
        <taxon>Hypsibioidea</taxon>
        <taxon>Ramazzottiidae</taxon>
        <taxon>Ramazzottius</taxon>
    </lineage>
</organism>
<evidence type="ECO:0000256" key="1">
    <source>
        <dbReference type="ARBA" id="ARBA00022723"/>
    </source>
</evidence>
<feature type="compositionally biased region" description="Polar residues" evidence="4">
    <location>
        <begin position="46"/>
        <end position="55"/>
    </location>
</feature>
<evidence type="ECO:0000256" key="4">
    <source>
        <dbReference type="SAM" id="MobiDB-lite"/>
    </source>
</evidence>
<proteinExistence type="predicted"/>
<dbReference type="PANTHER" id="PTHR13025:SF6">
    <property type="entry name" value="EF-HAND DOMAIN-CONTAINING PROTEIN-RELATED"/>
    <property type="match status" value="1"/>
</dbReference>
<feature type="region of interest" description="Disordered" evidence="4">
    <location>
        <begin position="1"/>
        <end position="81"/>
    </location>
</feature>
<dbReference type="AlphaFoldDB" id="A0A1D1VBV8"/>
<dbReference type="EMBL" id="BDGG01000004">
    <property type="protein sequence ID" value="GAU97562.1"/>
    <property type="molecule type" value="Genomic_DNA"/>
</dbReference>
<dbReference type="CDD" id="cd00051">
    <property type="entry name" value="EFh"/>
    <property type="match status" value="1"/>
</dbReference>
<dbReference type="InterPro" id="IPR040365">
    <property type="entry name" value="EFHD1/2"/>
</dbReference>
<dbReference type="FunFam" id="1.10.238.10:FF:000112">
    <property type="entry name" value="EF-hand domain family, member D2"/>
    <property type="match status" value="1"/>
</dbReference>
<dbReference type="Pfam" id="PF13499">
    <property type="entry name" value="EF-hand_7"/>
    <property type="match status" value="1"/>
</dbReference>
<dbReference type="STRING" id="947166.A0A1D1VBV8"/>
<feature type="compositionally biased region" description="Basic and acidic residues" evidence="4">
    <location>
        <begin position="230"/>
        <end position="247"/>
    </location>
</feature>
<feature type="compositionally biased region" description="Polar residues" evidence="4">
    <location>
        <begin position="27"/>
        <end position="36"/>
    </location>
</feature>
<keyword evidence="1" id="KW-0479">Metal-binding</keyword>
<dbReference type="InterPro" id="IPR002048">
    <property type="entry name" value="EF_hand_dom"/>
</dbReference>
<protein>
    <recommendedName>
        <fullName evidence="5">EF-hand domain-containing protein</fullName>
    </recommendedName>
</protein>
<dbReference type="PANTHER" id="PTHR13025">
    <property type="entry name" value="EF-HAND DOMAIN-CONTAINING PROTEIN D"/>
    <property type="match status" value="1"/>
</dbReference>
<dbReference type="Proteomes" id="UP000186922">
    <property type="component" value="Unassembled WGS sequence"/>
</dbReference>